<name>A0A8T2GYX9_ARASU</name>
<gene>
    <name evidence="1" type="ORF">ISN44_As01g000130</name>
</gene>
<comment type="caution">
    <text evidence="1">The sequence shown here is derived from an EMBL/GenBank/DDBJ whole genome shotgun (WGS) entry which is preliminary data.</text>
</comment>
<dbReference type="AlphaFoldDB" id="A0A8T2GYX9"/>
<sequence length="36" mass="3928">YCFCFFGCYMLAAANELCVDAGSTNSTYTGYSYTSC</sequence>
<dbReference type="EMBL" id="JAEFBJ010000001">
    <property type="protein sequence ID" value="KAG7652658.1"/>
    <property type="molecule type" value="Genomic_DNA"/>
</dbReference>
<evidence type="ECO:0000313" key="2">
    <source>
        <dbReference type="Proteomes" id="UP000694251"/>
    </source>
</evidence>
<protein>
    <submittedName>
        <fullName evidence="1">Uncharacterized protein</fullName>
    </submittedName>
</protein>
<keyword evidence="2" id="KW-1185">Reference proteome</keyword>
<dbReference type="Proteomes" id="UP000694251">
    <property type="component" value="Chromosome 1"/>
</dbReference>
<feature type="non-terminal residue" evidence="1">
    <location>
        <position position="1"/>
    </location>
</feature>
<reference evidence="1 2" key="1">
    <citation type="submission" date="2020-12" db="EMBL/GenBank/DDBJ databases">
        <title>Concerted genomic and epigenomic changes stabilize Arabidopsis allopolyploids.</title>
        <authorList>
            <person name="Chen Z."/>
        </authorList>
    </citation>
    <scope>NUCLEOTIDE SEQUENCE [LARGE SCALE GENOMIC DNA]</scope>
    <source>
        <strain evidence="1">As9502</strain>
        <tissue evidence="1">Leaf</tissue>
    </source>
</reference>
<organism evidence="1 2">
    <name type="scientific">Arabidopsis suecica</name>
    <name type="common">Swedish thale-cress</name>
    <name type="synonym">Cardaminopsis suecica</name>
    <dbReference type="NCBI Taxonomy" id="45249"/>
    <lineage>
        <taxon>Eukaryota</taxon>
        <taxon>Viridiplantae</taxon>
        <taxon>Streptophyta</taxon>
        <taxon>Embryophyta</taxon>
        <taxon>Tracheophyta</taxon>
        <taxon>Spermatophyta</taxon>
        <taxon>Magnoliopsida</taxon>
        <taxon>eudicotyledons</taxon>
        <taxon>Gunneridae</taxon>
        <taxon>Pentapetalae</taxon>
        <taxon>rosids</taxon>
        <taxon>malvids</taxon>
        <taxon>Brassicales</taxon>
        <taxon>Brassicaceae</taxon>
        <taxon>Camelineae</taxon>
        <taxon>Arabidopsis</taxon>
    </lineage>
</organism>
<evidence type="ECO:0000313" key="1">
    <source>
        <dbReference type="EMBL" id="KAG7652658.1"/>
    </source>
</evidence>
<proteinExistence type="predicted"/>
<accession>A0A8T2GYX9</accession>